<feature type="binding site" evidence="8">
    <location>
        <position position="355"/>
    </location>
    <ligand>
        <name>Mg(2+)</name>
        <dbReference type="ChEBI" id="CHEBI:18420"/>
        <label>2</label>
    </ligand>
</feature>
<evidence type="ECO:0000256" key="7">
    <source>
        <dbReference type="ARBA" id="ARBA00048744"/>
    </source>
</evidence>
<comment type="catalytic activity">
    <reaction evidence="7">
        <text>RNA(n) + a ribonucleoside 5'-triphosphate = RNA(n+1) + diphosphate</text>
        <dbReference type="Rhea" id="RHEA:21248"/>
        <dbReference type="Rhea" id="RHEA-COMP:14527"/>
        <dbReference type="Rhea" id="RHEA-COMP:17342"/>
        <dbReference type="ChEBI" id="CHEBI:33019"/>
        <dbReference type="ChEBI" id="CHEBI:61557"/>
        <dbReference type="ChEBI" id="CHEBI:140395"/>
        <dbReference type="EC" id="2.7.7.48"/>
    </reaction>
</comment>
<feature type="domain" description="RdRp catalytic" evidence="9">
    <location>
        <begin position="256"/>
        <end position="387"/>
    </location>
</feature>
<accession>A0AAU7LJN9</accession>
<keyword evidence="5" id="KW-0693">Viral RNA replication</keyword>
<evidence type="ECO:0000256" key="2">
    <source>
        <dbReference type="ARBA" id="ARBA00022679"/>
    </source>
</evidence>
<reference evidence="10" key="1">
    <citation type="submission" date="2023-10" db="EMBL/GenBank/DDBJ databases">
        <authorList>
            <person name="Pradhan S.K."/>
            <person name="Morrow J.L."/>
            <person name="Sharpe S.R."/>
            <person name="Karupannasamy A."/>
            <person name="Bynakal S."/>
            <person name="Ramasamy A."/>
            <person name="Riegler M."/>
        </authorList>
    </citation>
    <scope>NUCLEOTIDE SEQUENCE</scope>
    <source>
        <strain evidence="10">ZCucCMBV1</strain>
    </source>
</reference>
<dbReference type="PROSITE" id="PS50522">
    <property type="entry name" value="RDRP_PHAGE"/>
    <property type="match status" value="1"/>
</dbReference>
<dbReference type="Pfam" id="PF03431">
    <property type="entry name" value="RNA_replicase_B"/>
    <property type="match status" value="1"/>
</dbReference>
<dbReference type="SUPFAM" id="SSF56672">
    <property type="entry name" value="DNA/RNA polymerases"/>
    <property type="match status" value="1"/>
</dbReference>
<keyword evidence="8" id="KW-0479">Metal-binding</keyword>
<reference evidence="10" key="2">
    <citation type="journal article" date="2024" name="J. Invertebr. Pathol.">
        <title>RNA virus diversity and prevalence in field and laboratory populations of melon fly throughout its distribution.</title>
        <authorList>
            <person name="Kumar Pradhan S."/>
            <person name="Morrow J.L."/>
            <person name="Sharpe S.R."/>
            <person name="Karuppannasamy A."/>
            <person name="Ramasamy E."/>
            <person name="Bynakal S."/>
            <person name="Maligeppagol M."/>
            <person name="Ramasamy A."/>
            <person name="Riegler M."/>
        </authorList>
    </citation>
    <scope>NUCLEOTIDE SEQUENCE</scope>
    <source>
        <strain evidence="10">ZCucCMBV1</strain>
    </source>
</reference>
<evidence type="ECO:0000259" key="9">
    <source>
        <dbReference type="PROSITE" id="PS50522"/>
    </source>
</evidence>
<feature type="binding site" evidence="8">
    <location>
        <position position="356"/>
    </location>
    <ligand>
        <name>Mg(2+)</name>
        <dbReference type="ChEBI" id="CHEBI:18420"/>
        <label>2</label>
    </ligand>
</feature>
<evidence type="ECO:0000256" key="3">
    <source>
        <dbReference type="ARBA" id="ARBA00022695"/>
    </source>
</evidence>
<evidence type="ECO:0000313" key="10">
    <source>
        <dbReference type="EMBL" id="XBP28968.1"/>
    </source>
</evidence>
<dbReference type="EMBL" id="OR714912">
    <property type="protein sequence ID" value="XBP28968.1"/>
    <property type="molecule type" value="Genomic_RNA"/>
</dbReference>
<dbReference type="GO" id="GO:0003968">
    <property type="term" value="F:RNA-directed RNA polymerase activity"/>
    <property type="evidence" value="ECO:0007669"/>
    <property type="project" value="UniProtKB-KW"/>
</dbReference>
<keyword evidence="2" id="KW-0808">Transferase</keyword>
<dbReference type="GO" id="GO:0039694">
    <property type="term" value="P:viral RNA genome replication"/>
    <property type="evidence" value="ECO:0007669"/>
    <property type="project" value="InterPro"/>
</dbReference>
<protein>
    <recommendedName>
        <fullName evidence="1">RNA-directed RNA polymerase</fullName>
        <ecNumber evidence="1">2.7.7.48</ecNumber>
    </recommendedName>
    <alternativeName>
        <fullName evidence="6">RNA replicase beta chain</fullName>
    </alternativeName>
</protein>
<evidence type="ECO:0000256" key="4">
    <source>
        <dbReference type="ARBA" id="ARBA00022741"/>
    </source>
</evidence>
<proteinExistence type="predicted"/>
<dbReference type="EC" id="2.7.7.48" evidence="1"/>
<dbReference type="InterPro" id="IPR005093">
    <property type="entry name" value="RNArep_beta"/>
</dbReference>
<sequence length="557" mass="62104">MKPKGSSRRRVNHTYAIKDNSTIAFDLAADIANALSVQAPCDSVGWINRDFPSTALEADVFRSEYLISEILSKYDAHNLGIDTQKAALEKFWEAEAMCKATNESFSKPNHGGSPLPGTTRGAVIHTARVKIDRLLGRFSWSEIALSARFSNGATACTKRTKGDPSFKFGGSAECSCDVAPILESYLRNTVLEDKVPEYRVCNFNKATTVPKNSKTDRMIAMEPGWNMFFQLGAGAAIRKRLRRVSIDLNDQSINQRLARQGSIDNELSTIDLSMASDTVSSLVVFELLPPDWCDALDRLRSKRGYIDNVPHTYEKFSSMGNGFTFELETLIFWALCSSVCDLLAIPAPTISVYGDDIIMPSLATDLFMAVLSDFGFKPNVKKSFVDGPFRESCGKHYLNGVDVTPFYIRHQIDGVPSLILVLNNLYRWASIDGVMDPRLLPVYRKYAKLLPKFWQENQIPDGYGDGALVGSLVYNRHKKHVPHSGYCFKVKIIERGSKEVQRDEFGAYAASLHCTDQELGERSLQAATPWFIERFALFSSPVSAQFGYNNVTEIGTF</sequence>
<evidence type="ECO:0000256" key="1">
    <source>
        <dbReference type="ARBA" id="ARBA00012494"/>
    </source>
</evidence>
<organism evidence="10">
    <name type="scientific">Zeugodacus cucurbitae chimbavirus 1</name>
    <dbReference type="NCBI Taxonomy" id="3160781"/>
    <lineage>
        <taxon>Viruses</taxon>
        <taxon>Riboviria</taxon>
    </lineage>
</organism>
<keyword evidence="3" id="KW-0548">Nucleotidyltransferase</keyword>
<evidence type="ECO:0000256" key="5">
    <source>
        <dbReference type="ARBA" id="ARBA00022953"/>
    </source>
</evidence>
<dbReference type="InterPro" id="IPR007096">
    <property type="entry name" value="RNA-dir_Rpol_cat_phage"/>
</dbReference>
<keyword evidence="4" id="KW-0547">Nucleotide-binding</keyword>
<name>A0AAU7LJN9_9VIRU</name>
<keyword evidence="8" id="KW-0460">Magnesium</keyword>
<evidence type="ECO:0000256" key="8">
    <source>
        <dbReference type="PIRSR" id="PIRSR605093-1"/>
    </source>
</evidence>
<dbReference type="InterPro" id="IPR043502">
    <property type="entry name" value="DNA/RNA_pol_sf"/>
</dbReference>
<evidence type="ECO:0000256" key="6">
    <source>
        <dbReference type="ARBA" id="ARBA00030248"/>
    </source>
</evidence>
<dbReference type="GO" id="GO:0046872">
    <property type="term" value="F:metal ion binding"/>
    <property type="evidence" value="ECO:0007669"/>
    <property type="project" value="UniProtKB-KW"/>
</dbReference>
<dbReference type="GO" id="GO:0000166">
    <property type="term" value="F:nucleotide binding"/>
    <property type="evidence" value="ECO:0007669"/>
    <property type="project" value="UniProtKB-KW"/>
</dbReference>
<feature type="binding site" evidence="8">
    <location>
        <position position="271"/>
    </location>
    <ligand>
        <name>Mg(2+)</name>
        <dbReference type="ChEBI" id="CHEBI:18420"/>
        <label>2</label>
    </ligand>
</feature>
<comment type="cofactor">
    <cofactor evidence="8">
        <name>Mg(2+)</name>
        <dbReference type="ChEBI" id="CHEBI:18420"/>
    </cofactor>
    <text evidence="8">Binds 2 Mg(2+) per subunit.</text>
</comment>
<keyword evidence="10" id="KW-0696">RNA-directed RNA polymerase</keyword>